<dbReference type="eggNOG" id="ENOG502SXUQ">
    <property type="taxonomic scope" value="Eukaryota"/>
</dbReference>
<evidence type="ECO:0000256" key="4">
    <source>
        <dbReference type="ARBA" id="ARBA00022989"/>
    </source>
</evidence>
<feature type="chain" id="PRO_5002812937" evidence="9">
    <location>
        <begin position="19"/>
        <end position="585"/>
    </location>
</feature>
<reference evidence="10 11" key="1">
    <citation type="journal article" date="2007" name="Nature">
        <title>Evolution of genes and genomes on the Drosophila phylogeny.</title>
        <authorList>
            <consortium name="Drosophila 12 Genomes Consortium"/>
            <person name="Clark A.G."/>
            <person name="Eisen M.B."/>
            <person name="Smith D.R."/>
            <person name="Bergman C.M."/>
            <person name="Oliver B."/>
            <person name="Markow T.A."/>
            <person name="Kaufman T.C."/>
            <person name="Kellis M."/>
            <person name="Gelbart W."/>
            <person name="Iyer V.N."/>
            <person name="Pollard D.A."/>
            <person name="Sackton T.B."/>
            <person name="Larracuente A.M."/>
            <person name="Singh N.D."/>
            <person name="Abad J.P."/>
            <person name="Abt D.N."/>
            <person name="Adryan B."/>
            <person name="Aguade M."/>
            <person name="Akashi H."/>
            <person name="Anderson W.W."/>
            <person name="Aquadro C.F."/>
            <person name="Ardell D.H."/>
            <person name="Arguello R."/>
            <person name="Artieri C.G."/>
            <person name="Barbash D.A."/>
            <person name="Barker D."/>
            <person name="Barsanti P."/>
            <person name="Batterham P."/>
            <person name="Batzoglou S."/>
            <person name="Begun D."/>
            <person name="Bhutkar A."/>
            <person name="Blanco E."/>
            <person name="Bosak S.A."/>
            <person name="Bradley R.K."/>
            <person name="Brand A.D."/>
            <person name="Brent M.R."/>
            <person name="Brooks A.N."/>
            <person name="Brown R.H."/>
            <person name="Butlin R.K."/>
            <person name="Caggese C."/>
            <person name="Calvi B.R."/>
            <person name="Bernardo de Carvalho A."/>
            <person name="Caspi A."/>
            <person name="Castrezana S."/>
            <person name="Celniker S.E."/>
            <person name="Chang J.L."/>
            <person name="Chapple C."/>
            <person name="Chatterji S."/>
            <person name="Chinwalla A."/>
            <person name="Civetta A."/>
            <person name="Clifton S.W."/>
            <person name="Comeron J.M."/>
            <person name="Costello J.C."/>
            <person name="Coyne J.A."/>
            <person name="Daub J."/>
            <person name="David R.G."/>
            <person name="Delcher A.L."/>
            <person name="Delehaunty K."/>
            <person name="Do C.B."/>
            <person name="Ebling H."/>
            <person name="Edwards K."/>
            <person name="Eickbush T."/>
            <person name="Evans J.D."/>
            <person name="Filipski A."/>
            <person name="Findeiss S."/>
            <person name="Freyhult E."/>
            <person name="Fulton L."/>
            <person name="Fulton R."/>
            <person name="Garcia A.C."/>
            <person name="Gardiner A."/>
            <person name="Garfield D.A."/>
            <person name="Garvin B.E."/>
            <person name="Gibson G."/>
            <person name="Gilbert D."/>
            <person name="Gnerre S."/>
            <person name="Godfrey J."/>
            <person name="Good R."/>
            <person name="Gotea V."/>
            <person name="Gravely B."/>
            <person name="Greenberg A.J."/>
            <person name="Griffiths-Jones S."/>
            <person name="Gross S."/>
            <person name="Guigo R."/>
            <person name="Gustafson E.A."/>
            <person name="Haerty W."/>
            <person name="Hahn M.W."/>
            <person name="Halligan D.L."/>
            <person name="Halpern A.L."/>
            <person name="Halter G.M."/>
            <person name="Han M.V."/>
            <person name="Heger A."/>
            <person name="Hillier L."/>
            <person name="Hinrichs A.S."/>
            <person name="Holmes I."/>
            <person name="Hoskins R.A."/>
            <person name="Hubisz M.J."/>
            <person name="Hultmark D."/>
            <person name="Huntley M.A."/>
            <person name="Jaffe D.B."/>
            <person name="Jagadeeshan S."/>
            <person name="Jeck W.R."/>
            <person name="Johnson J."/>
            <person name="Jones C.D."/>
            <person name="Jordan W.C."/>
            <person name="Karpen G.H."/>
            <person name="Kataoka E."/>
            <person name="Keightley P.D."/>
            <person name="Kheradpour P."/>
            <person name="Kirkness E.F."/>
            <person name="Koerich L.B."/>
            <person name="Kristiansen K."/>
            <person name="Kudrna D."/>
            <person name="Kulathinal R.J."/>
            <person name="Kumar S."/>
            <person name="Kwok R."/>
            <person name="Lander E."/>
            <person name="Langley C.H."/>
            <person name="Lapoint R."/>
            <person name="Lazzaro B.P."/>
            <person name="Lee S.J."/>
            <person name="Levesque L."/>
            <person name="Li R."/>
            <person name="Lin C.F."/>
            <person name="Lin M.F."/>
            <person name="Lindblad-Toh K."/>
            <person name="Llopart A."/>
            <person name="Long M."/>
            <person name="Low L."/>
            <person name="Lozovsky E."/>
            <person name="Lu J."/>
            <person name="Luo M."/>
            <person name="Machado C.A."/>
            <person name="Makalowski W."/>
            <person name="Marzo M."/>
            <person name="Matsuda M."/>
            <person name="Matzkin L."/>
            <person name="McAllister B."/>
            <person name="McBride C.S."/>
            <person name="McKernan B."/>
            <person name="McKernan K."/>
            <person name="Mendez-Lago M."/>
            <person name="Minx P."/>
            <person name="Mollenhauer M.U."/>
            <person name="Montooth K."/>
            <person name="Mount S.M."/>
            <person name="Mu X."/>
            <person name="Myers E."/>
            <person name="Negre B."/>
            <person name="Newfeld S."/>
            <person name="Nielsen R."/>
            <person name="Noor M.A."/>
            <person name="O'Grady P."/>
            <person name="Pachter L."/>
            <person name="Papaceit M."/>
            <person name="Parisi M.J."/>
            <person name="Parisi M."/>
            <person name="Parts L."/>
            <person name="Pedersen J.S."/>
            <person name="Pesole G."/>
            <person name="Phillippy A.M."/>
            <person name="Ponting C.P."/>
            <person name="Pop M."/>
            <person name="Porcelli D."/>
            <person name="Powell J.R."/>
            <person name="Prohaska S."/>
            <person name="Pruitt K."/>
            <person name="Puig M."/>
            <person name="Quesneville H."/>
            <person name="Ram K.R."/>
            <person name="Rand D."/>
            <person name="Rasmussen M.D."/>
            <person name="Reed L.K."/>
            <person name="Reenan R."/>
            <person name="Reily A."/>
            <person name="Remington K.A."/>
            <person name="Rieger T.T."/>
            <person name="Ritchie M.G."/>
            <person name="Robin C."/>
            <person name="Rogers Y.H."/>
            <person name="Rohde C."/>
            <person name="Rozas J."/>
            <person name="Rubenfield M.J."/>
            <person name="Ruiz A."/>
            <person name="Russo S."/>
            <person name="Salzberg S.L."/>
            <person name="Sanchez-Gracia A."/>
            <person name="Saranga D.J."/>
            <person name="Sato H."/>
            <person name="Schaeffer S.W."/>
            <person name="Schatz M.C."/>
            <person name="Schlenke T."/>
            <person name="Schwartz R."/>
            <person name="Segarra C."/>
            <person name="Singh R.S."/>
            <person name="Sirot L."/>
            <person name="Sirota M."/>
            <person name="Sisneros N.B."/>
            <person name="Smith C.D."/>
            <person name="Smith T.F."/>
            <person name="Spieth J."/>
            <person name="Stage D.E."/>
            <person name="Stark A."/>
            <person name="Stephan W."/>
            <person name="Strausberg R.L."/>
            <person name="Strempel S."/>
            <person name="Sturgill D."/>
            <person name="Sutton G."/>
            <person name="Sutton G.G."/>
            <person name="Tao W."/>
            <person name="Teichmann S."/>
            <person name="Tobari Y.N."/>
            <person name="Tomimura Y."/>
            <person name="Tsolas J.M."/>
            <person name="Valente V.L."/>
            <person name="Venter E."/>
            <person name="Venter J.C."/>
            <person name="Vicario S."/>
            <person name="Vieira F.G."/>
            <person name="Vilella A.J."/>
            <person name="Villasante A."/>
            <person name="Walenz B."/>
            <person name="Wang J."/>
            <person name="Wasserman M."/>
            <person name="Watts T."/>
            <person name="Wilson D."/>
            <person name="Wilson R.K."/>
            <person name="Wing R.A."/>
            <person name="Wolfner M.F."/>
            <person name="Wong A."/>
            <person name="Wong G.K."/>
            <person name="Wu C.I."/>
            <person name="Wu G."/>
            <person name="Yamamoto D."/>
            <person name="Yang H.P."/>
            <person name="Yang S.P."/>
            <person name="Yorke J.A."/>
            <person name="Yoshida K."/>
            <person name="Zdobnov E."/>
            <person name="Zhang P."/>
            <person name="Zhang Y."/>
            <person name="Zimin A.V."/>
            <person name="Baldwin J."/>
            <person name="Abdouelleil A."/>
            <person name="Abdulkadir J."/>
            <person name="Abebe A."/>
            <person name="Abera B."/>
            <person name="Abreu J."/>
            <person name="Acer S.C."/>
            <person name="Aftuck L."/>
            <person name="Alexander A."/>
            <person name="An P."/>
            <person name="Anderson E."/>
            <person name="Anderson S."/>
            <person name="Arachi H."/>
            <person name="Azer M."/>
            <person name="Bachantsang P."/>
            <person name="Barry A."/>
            <person name="Bayul T."/>
            <person name="Berlin A."/>
            <person name="Bessette D."/>
            <person name="Bloom T."/>
            <person name="Blye J."/>
            <person name="Boguslavskiy L."/>
            <person name="Bonnet C."/>
            <person name="Boukhgalter B."/>
            <person name="Bourzgui I."/>
            <person name="Brown A."/>
            <person name="Cahill P."/>
            <person name="Channer S."/>
            <person name="Cheshatsang Y."/>
            <person name="Chuda L."/>
            <person name="Citroen M."/>
            <person name="Collymore A."/>
            <person name="Cooke P."/>
            <person name="Costello M."/>
            <person name="D'Aco K."/>
            <person name="Daza R."/>
            <person name="De Haan G."/>
            <person name="DeGray S."/>
            <person name="DeMaso C."/>
            <person name="Dhargay N."/>
            <person name="Dooley K."/>
            <person name="Dooley E."/>
            <person name="Doricent M."/>
            <person name="Dorje P."/>
            <person name="Dorjee K."/>
            <person name="Dupes A."/>
            <person name="Elong R."/>
            <person name="Falk J."/>
            <person name="Farina A."/>
            <person name="Faro S."/>
            <person name="Ferguson D."/>
            <person name="Fisher S."/>
            <person name="Foley C.D."/>
            <person name="Franke A."/>
            <person name="Friedrich D."/>
            <person name="Gadbois L."/>
            <person name="Gearin G."/>
            <person name="Gearin C.R."/>
            <person name="Giannoukos G."/>
            <person name="Goode T."/>
            <person name="Graham J."/>
            <person name="Grandbois E."/>
            <person name="Grewal S."/>
            <person name="Gyaltsen K."/>
            <person name="Hafez N."/>
            <person name="Hagos B."/>
            <person name="Hall J."/>
            <person name="Henson C."/>
            <person name="Hollinger A."/>
            <person name="Honan T."/>
            <person name="Huard M.D."/>
            <person name="Hughes L."/>
            <person name="Hurhula B."/>
            <person name="Husby M.E."/>
            <person name="Kamat A."/>
            <person name="Kanga B."/>
            <person name="Kashin S."/>
            <person name="Khazanovich D."/>
            <person name="Kisner P."/>
            <person name="Lance K."/>
            <person name="Lara M."/>
            <person name="Lee W."/>
            <person name="Lennon N."/>
            <person name="Letendre F."/>
            <person name="LeVine R."/>
            <person name="Lipovsky A."/>
            <person name="Liu X."/>
            <person name="Liu J."/>
            <person name="Liu S."/>
            <person name="Lokyitsang T."/>
            <person name="Lokyitsang Y."/>
            <person name="Lubonja R."/>
            <person name="Lui A."/>
            <person name="MacDonald P."/>
            <person name="Magnisalis V."/>
            <person name="Maru K."/>
            <person name="Matthews C."/>
            <person name="McCusker W."/>
            <person name="McDonough S."/>
            <person name="Mehta T."/>
            <person name="Meldrim J."/>
            <person name="Meneus L."/>
            <person name="Mihai O."/>
            <person name="Mihalev A."/>
            <person name="Mihova T."/>
            <person name="Mittelman R."/>
            <person name="Mlenga V."/>
            <person name="Montmayeur A."/>
            <person name="Mulrain L."/>
            <person name="Navidi A."/>
            <person name="Naylor J."/>
            <person name="Negash T."/>
            <person name="Nguyen T."/>
            <person name="Nguyen N."/>
            <person name="Nicol R."/>
            <person name="Norbu C."/>
            <person name="Norbu N."/>
            <person name="Novod N."/>
            <person name="O'Neill B."/>
            <person name="Osman S."/>
            <person name="Markiewicz E."/>
            <person name="Oyono O.L."/>
            <person name="Patti C."/>
            <person name="Phunkhang P."/>
            <person name="Pierre F."/>
            <person name="Priest M."/>
            <person name="Raghuraman S."/>
            <person name="Rege F."/>
            <person name="Reyes R."/>
            <person name="Rise C."/>
            <person name="Rogov P."/>
            <person name="Ross K."/>
            <person name="Ryan E."/>
            <person name="Settipalli S."/>
            <person name="Shea T."/>
            <person name="Sherpa N."/>
            <person name="Shi L."/>
            <person name="Shih D."/>
            <person name="Sparrow T."/>
            <person name="Spaulding J."/>
            <person name="Stalker J."/>
            <person name="Stange-Thomann N."/>
            <person name="Stavropoulos S."/>
            <person name="Stone C."/>
            <person name="Strader C."/>
            <person name="Tesfaye S."/>
            <person name="Thomson T."/>
            <person name="Thoulutsang Y."/>
            <person name="Thoulutsang D."/>
            <person name="Topham K."/>
            <person name="Topping I."/>
            <person name="Tsamla T."/>
            <person name="Vassiliev H."/>
            <person name="Vo A."/>
            <person name="Wangchuk T."/>
            <person name="Wangdi T."/>
            <person name="Weiand M."/>
            <person name="Wilkinson J."/>
            <person name="Wilson A."/>
            <person name="Yadav S."/>
            <person name="Young G."/>
            <person name="Yu Q."/>
            <person name="Zembek L."/>
            <person name="Zhong D."/>
            <person name="Zimmer A."/>
            <person name="Zwirko Z."/>
            <person name="Jaffe D.B."/>
            <person name="Alvarez P."/>
            <person name="Brockman W."/>
            <person name="Butler J."/>
            <person name="Chin C."/>
            <person name="Gnerre S."/>
            <person name="Grabherr M."/>
            <person name="Kleber M."/>
            <person name="Mauceli E."/>
            <person name="MacCallum I."/>
        </authorList>
    </citation>
    <scope>NUCLEOTIDE SEQUENCE [LARGE SCALE GENOMIC DNA]</scope>
    <source>
        <strain evidence="11">Tucson 15287-2541.00</strain>
    </source>
</reference>
<keyword evidence="6" id="KW-0675">Receptor</keyword>
<dbReference type="AlphaFoldDB" id="B4JVR5"/>
<name>B4JVR5_DROGR</name>
<protein>
    <submittedName>
        <fullName evidence="10">GH22899</fullName>
    </submittedName>
</protein>
<evidence type="ECO:0000256" key="3">
    <source>
        <dbReference type="ARBA" id="ARBA00022692"/>
    </source>
</evidence>
<accession>B4JVR5</accession>
<dbReference type="SUPFAM" id="SSF53850">
    <property type="entry name" value="Periplasmic binding protein-like II"/>
    <property type="match status" value="1"/>
</dbReference>
<proteinExistence type="predicted"/>
<evidence type="ECO:0000256" key="6">
    <source>
        <dbReference type="ARBA" id="ARBA00023170"/>
    </source>
</evidence>
<dbReference type="EMBL" id="CH916375">
    <property type="protein sequence ID" value="EDV98053.1"/>
    <property type="molecule type" value="Genomic_DNA"/>
</dbReference>
<keyword evidence="9" id="KW-0732">Signal</keyword>
<keyword evidence="4 8" id="KW-1133">Transmembrane helix</keyword>
<dbReference type="HOGENOM" id="CLU_466364_0_0_1"/>
<feature type="transmembrane region" description="Helical" evidence="8">
    <location>
        <begin position="544"/>
        <end position="565"/>
    </location>
</feature>
<dbReference type="OrthoDB" id="7969653at2759"/>
<dbReference type="InParanoid" id="B4JVR5"/>
<dbReference type="OMA" id="YAYLAHS"/>
<evidence type="ECO:0000256" key="5">
    <source>
        <dbReference type="ARBA" id="ARBA00023136"/>
    </source>
</evidence>
<evidence type="ECO:0000256" key="2">
    <source>
        <dbReference type="ARBA" id="ARBA00022475"/>
    </source>
</evidence>
<organism evidence="11">
    <name type="scientific">Drosophila grimshawi</name>
    <name type="common">Hawaiian fruit fly</name>
    <name type="synonym">Idiomyia grimshawi</name>
    <dbReference type="NCBI Taxonomy" id="7222"/>
    <lineage>
        <taxon>Eukaryota</taxon>
        <taxon>Metazoa</taxon>
        <taxon>Ecdysozoa</taxon>
        <taxon>Arthropoda</taxon>
        <taxon>Hexapoda</taxon>
        <taxon>Insecta</taxon>
        <taxon>Pterygota</taxon>
        <taxon>Neoptera</taxon>
        <taxon>Endopterygota</taxon>
        <taxon>Diptera</taxon>
        <taxon>Brachycera</taxon>
        <taxon>Muscomorpha</taxon>
        <taxon>Ephydroidea</taxon>
        <taxon>Drosophilidae</taxon>
        <taxon>Drosophila</taxon>
        <taxon>Hawaiian Drosophila</taxon>
    </lineage>
</organism>
<keyword evidence="11" id="KW-1185">Reference proteome</keyword>
<comment type="subcellular location">
    <subcellularLocation>
        <location evidence="1">Cell membrane</location>
        <topology evidence="1">Multi-pass membrane protein</topology>
    </subcellularLocation>
</comment>
<feature type="transmembrane region" description="Helical" evidence="8">
    <location>
        <begin position="358"/>
        <end position="378"/>
    </location>
</feature>
<evidence type="ECO:0000313" key="10">
    <source>
        <dbReference type="EMBL" id="EDV98053.1"/>
    </source>
</evidence>
<dbReference type="KEGG" id="dgr:6568792"/>
<evidence type="ECO:0000256" key="8">
    <source>
        <dbReference type="SAM" id="Phobius"/>
    </source>
</evidence>
<feature type="transmembrane region" description="Helical" evidence="8">
    <location>
        <begin position="304"/>
        <end position="327"/>
    </location>
</feature>
<evidence type="ECO:0000256" key="9">
    <source>
        <dbReference type="SAM" id="SignalP"/>
    </source>
</evidence>
<dbReference type="Proteomes" id="UP000001070">
    <property type="component" value="Unassembled WGS sequence"/>
</dbReference>
<keyword evidence="2" id="KW-1003">Cell membrane</keyword>
<keyword evidence="3 8" id="KW-0812">Transmembrane</keyword>
<feature type="signal peptide" evidence="9">
    <location>
        <begin position="1"/>
        <end position="18"/>
    </location>
</feature>
<keyword evidence="7" id="KW-0325">Glycoprotein</keyword>
<dbReference type="GO" id="GO:0005886">
    <property type="term" value="C:plasma membrane"/>
    <property type="evidence" value="ECO:0007669"/>
    <property type="project" value="UniProtKB-SubCell"/>
</dbReference>
<evidence type="ECO:0000313" key="11">
    <source>
        <dbReference type="Proteomes" id="UP000001070"/>
    </source>
</evidence>
<dbReference type="PhylomeDB" id="B4JVR5"/>
<dbReference type="PANTHER" id="PTHR42643">
    <property type="entry name" value="IONOTROPIC RECEPTOR 20A-RELATED"/>
    <property type="match status" value="1"/>
</dbReference>
<dbReference type="InterPro" id="IPR052192">
    <property type="entry name" value="Insect_Ionotropic_Sensory_Rcpt"/>
</dbReference>
<evidence type="ECO:0000256" key="1">
    <source>
        <dbReference type="ARBA" id="ARBA00004651"/>
    </source>
</evidence>
<gene>
    <name evidence="10" type="primary">Dgri\GH22899</name>
    <name evidence="10" type="ORF">Dgri_GH22899</name>
</gene>
<evidence type="ECO:0000256" key="7">
    <source>
        <dbReference type="ARBA" id="ARBA00023180"/>
    </source>
</evidence>
<dbReference type="PANTHER" id="PTHR42643:SF41">
    <property type="entry name" value="IONOTROPIC RECEPTOR 20A-RELATED"/>
    <property type="match status" value="1"/>
</dbReference>
<keyword evidence="5 8" id="KW-0472">Membrane</keyword>
<sequence>MLKLILLLSLLTAHIDQSTHNELGSSIAALNRGLETKSNLMYTDATQSIDIYAEISRTLNETPSVLVSRDYSRLYSSCNNLPKPLLMILPLPTREQAVQIFQQLPTKMQRADFLLVGCDSVANWLQILTTLWQLGFPNVLLFNSTDSLGIKGQLFTSDLFPHPQQKLRGSSIEHYLWSRLHWFDNLRGWEVRVALYNNPPRTLVYPEDQLYDGYALMLLRKFLAQRGAKFVPVLTPDYKVYSASDCLEYLRSNKSEICGDLLAYSNEASFTESYMYLYGNILIPSAQPRSKNYYIIAPLQLKTWLLVALYIAVICGFASFICWLQLGRWECGKLLLDILSSLLCAGFRLANITGWQHYILFSTIFVAGFICSNYYLAFLKTILFTGLYDPQINSFEELVKQNINIVIGAYDKTVLMTYDYPDILWNITRVVSYDFILEHRRVFDPNYAYLAHSDRLVLFKFQQQYMEKPRMRPLPIDLMHSLPGFPMQNQWLLKYKLSETLLNCFVSGLMQKLADDTNRQTIHIGYLNLIPSEPYETLPLTLDYFNVPLIMLIAGLIIAFVSLLGELCCGLSRQRAGSSRLGELE</sequence>